<dbReference type="InterPro" id="IPR025054">
    <property type="entry name" value="DUF3991"/>
</dbReference>
<dbReference type="EMBL" id="WNAJ01000002">
    <property type="protein sequence ID" value="MTR84070.1"/>
    <property type="molecule type" value="Genomic_DNA"/>
</dbReference>
<name>A0A413SBH0_9FIRM</name>
<dbReference type="Proteomes" id="UP000478483">
    <property type="component" value="Unassembled WGS sequence"/>
</dbReference>
<evidence type="ECO:0000313" key="3">
    <source>
        <dbReference type="EMBL" id="RHA62581.1"/>
    </source>
</evidence>
<sequence length="351" mass="40540">MSEYFSEELIAQAKETSLTQLAEYYGYHPRHVGNRLYTLAEHDSVRIYNDRTWYRWSRAGNGKESGGSQIDFLMQFCGVESVHAAIQTLLEFQGISVEDRQWKNTLNEKAAIHQAGEIKPREHAEFVLPEAMPGTYRRAYAYLIKTRGLSQQIVDYFVRDLKILYEEKEHHNLVFLGKDKDGIVRYATKRGTADIYGKKYRGDVAGNDKNYGINIVNEKSTELKVFEANIDLMSYMDIKGDFESNKLVLGMTADNPLVQFLKDHPHIKKITFCMDNDEAGMLAMFGNEEKAGLLKKYEMQGYETDTDTVPQGIGCKDWNEYLIYKKNGQDIGRTEPIENHQVEYSRKRKCR</sequence>
<dbReference type="SUPFAM" id="SSF57783">
    <property type="entry name" value="Zinc beta-ribbon"/>
    <property type="match status" value="1"/>
</dbReference>
<feature type="domain" description="DUF3991" evidence="1">
    <location>
        <begin position="141"/>
        <end position="211"/>
    </location>
</feature>
<evidence type="ECO:0000313" key="2">
    <source>
        <dbReference type="EMBL" id="MTR84070.1"/>
    </source>
</evidence>
<dbReference type="InterPro" id="IPR034154">
    <property type="entry name" value="TOPRIM_DnaG/twinkle"/>
</dbReference>
<dbReference type="CDD" id="cd01029">
    <property type="entry name" value="TOPRIM_primases"/>
    <property type="match status" value="1"/>
</dbReference>
<accession>A0A413SBH0</accession>
<gene>
    <name evidence="3" type="ORF">DW927_18600</name>
    <name evidence="2" type="ORF">GMD50_03170</name>
</gene>
<evidence type="ECO:0000313" key="5">
    <source>
        <dbReference type="Proteomes" id="UP000478483"/>
    </source>
</evidence>
<dbReference type="Pfam" id="PF13154">
    <property type="entry name" value="DUF3991"/>
    <property type="match status" value="1"/>
</dbReference>
<dbReference type="EMBL" id="QSFP01000036">
    <property type="protein sequence ID" value="RHA62581.1"/>
    <property type="molecule type" value="Genomic_DNA"/>
</dbReference>
<reference evidence="2 5" key="2">
    <citation type="journal article" date="2019" name="Nat. Med.">
        <title>A library of human gut bacterial isolates paired with longitudinal multiomics data enables mechanistic microbiome research.</title>
        <authorList>
            <person name="Poyet M."/>
            <person name="Groussin M."/>
            <person name="Gibbons S.M."/>
            <person name="Avila-Pacheco J."/>
            <person name="Jiang X."/>
            <person name="Kearney S.M."/>
            <person name="Perrotta A.R."/>
            <person name="Berdy B."/>
            <person name="Zhao S."/>
            <person name="Lieberman T.D."/>
            <person name="Swanson P.K."/>
            <person name="Smith M."/>
            <person name="Roesemann S."/>
            <person name="Alexander J.E."/>
            <person name="Rich S.A."/>
            <person name="Livny J."/>
            <person name="Vlamakis H."/>
            <person name="Clish C."/>
            <person name="Bullock K."/>
            <person name="Deik A."/>
            <person name="Scott J."/>
            <person name="Pierce K.A."/>
            <person name="Xavier R.J."/>
            <person name="Alm E.J."/>
        </authorList>
    </citation>
    <scope>NUCLEOTIDE SEQUENCE [LARGE SCALE GENOMIC DNA]</scope>
    <source>
        <strain evidence="2 5">BIOML-A1</strain>
    </source>
</reference>
<comment type="caution">
    <text evidence="3">The sequence shown here is derived from an EMBL/GenBank/DDBJ whole genome shotgun (WGS) entry which is preliminary data.</text>
</comment>
<reference evidence="3 4" key="1">
    <citation type="submission" date="2018-08" db="EMBL/GenBank/DDBJ databases">
        <title>A genome reference for cultivated species of the human gut microbiota.</title>
        <authorList>
            <person name="Zou Y."/>
            <person name="Xue W."/>
            <person name="Luo G."/>
        </authorList>
    </citation>
    <scope>NUCLEOTIDE SEQUENCE [LARGE SCALE GENOMIC DNA]</scope>
    <source>
        <strain evidence="3 4">AM43-11</strain>
    </source>
</reference>
<dbReference type="Pfam" id="PF13155">
    <property type="entry name" value="Toprim_2"/>
    <property type="match status" value="1"/>
</dbReference>
<dbReference type="Gene3D" id="3.40.1360.10">
    <property type="match status" value="1"/>
</dbReference>
<proteinExistence type="predicted"/>
<evidence type="ECO:0000313" key="4">
    <source>
        <dbReference type="Proteomes" id="UP000284465"/>
    </source>
</evidence>
<evidence type="ECO:0000259" key="1">
    <source>
        <dbReference type="Pfam" id="PF13154"/>
    </source>
</evidence>
<organism evidence="3 4">
    <name type="scientific">Roseburia intestinalis</name>
    <dbReference type="NCBI Taxonomy" id="166486"/>
    <lineage>
        <taxon>Bacteria</taxon>
        <taxon>Bacillati</taxon>
        <taxon>Bacillota</taxon>
        <taxon>Clostridia</taxon>
        <taxon>Lachnospirales</taxon>
        <taxon>Lachnospiraceae</taxon>
        <taxon>Roseburia</taxon>
    </lineage>
</organism>
<dbReference type="Proteomes" id="UP000284465">
    <property type="component" value="Unassembled WGS sequence"/>
</dbReference>
<protein>
    <submittedName>
        <fullName evidence="3">DUF3991 domain-containing protein</fullName>
    </submittedName>
</protein>
<dbReference type="RefSeq" id="WP_118592412.1">
    <property type="nucleotide sequence ID" value="NZ_QSFP01000036.1"/>
</dbReference>
<dbReference type="AlphaFoldDB" id="A0A413SBH0"/>